<feature type="region of interest" description="Disordered" evidence="1">
    <location>
        <begin position="110"/>
        <end position="130"/>
    </location>
</feature>
<keyword evidence="3" id="KW-1185">Reference proteome</keyword>
<dbReference type="RefSeq" id="WP_209650492.1">
    <property type="nucleotide sequence ID" value="NZ_JBEPNV010000001.1"/>
</dbReference>
<evidence type="ECO:0000313" key="3">
    <source>
        <dbReference type="Proteomes" id="UP001549119"/>
    </source>
</evidence>
<gene>
    <name evidence="2" type="ORF">ABIC20_005587</name>
</gene>
<accession>A0ABV2NPG3</accession>
<evidence type="ECO:0000256" key="1">
    <source>
        <dbReference type="SAM" id="MobiDB-lite"/>
    </source>
</evidence>
<dbReference type="EMBL" id="JBEPNW010000002">
    <property type="protein sequence ID" value="MET3868278.1"/>
    <property type="molecule type" value="Genomic_DNA"/>
</dbReference>
<dbReference type="Proteomes" id="UP001549119">
    <property type="component" value="Unassembled WGS sequence"/>
</dbReference>
<reference evidence="2 3" key="1">
    <citation type="submission" date="2024-06" db="EMBL/GenBank/DDBJ databases">
        <title>Genomics of switchgrass bacterial isolates.</title>
        <authorList>
            <person name="Shade A."/>
        </authorList>
    </citation>
    <scope>NUCLEOTIDE SEQUENCE [LARGE SCALE GENOMIC DNA]</scope>
    <source>
        <strain evidence="2 3">PvP084</strain>
    </source>
</reference>
<name>A0ABV2NPG3_9HYPH</name>
<evidence type="ECO:0000313" key="2">
    <source>
        <dbReference type="EMBL" id="MET3868278.1"/>
    </source>
</evidence>
<proteinExistence type="predicted"/>
<protein>
    <submittedName>
        <fullName evidence="2">Uncharacterized protein</fullName>
    </submittedName>
</protein>
<comment type="caution">
    <text evidence="2">The sequence shown here is derived from an EMBL/GenBank/DDBJ whole genome shotgun (WGS) entry which is preliminary data.</text>
</comment>
<sequence length="130" mass="14387">MTSLTPQRDCLTRTLAAARAASERIPTNGAVDEIERRLCLDLMEAALLPCADLMDLEVSFEDIQSRLENAIANVIVSHSLSLTAGEQEEAKKFARAMLFKLAERVRRGIENRNPAIEEQGDVQPQTRGHA</sequence>
<organism evidence="2 3">
    <name type="scientific">Methylobacterium radiotolerans</name>
    <dbReference type="NCBI Taxonomy" id="31998"/>
    <lineage>
        <taxon>Bacteria</taxon>
        <taxon>Pseudomonadati</taxon>
        <taxon>Pseudomonadota</taxon>
        <taxon>Alphaproteobacteria</taxon>
        <taxon>Hyphomicrobiales</taxon>
        <taxon>Methylobacteriaceae</taxon>
        <taxon>Methylobacterium</taxon>
    </lineage>
</organism>